<evidence type="ECO:0000313" key="3">
    <source>
        <dbReference type="Proteomes" id="UP000243507"/>
    </source>
</evidence>
<name>A0A2A4CPF7_9RHOB</name>
<proteinExistence type="predicted"/>
<keyword evidence="3" id="KW-1185">Reference proteome</keyword>
<dbReference type="Proteomes" id="UP000243507">
    <property type="component" value="Unassembled WGS sequence"/>
</dbReference>
<dbReference type="AlphaFoldDB" id="A0A2A4CPF7"/>
<dbReference type="Pfam" id="PF03473">
    <property type="entry name" value="MOSC"/>
    <property type="match status" value="1"/>
</dbReference>
<feature type="domain" description="MOSC" evidence="1">
    <location>
        <begin position="105"/>
        <end position="250"/>
    </location>
</feature>
<dbReference type="PANTHER" id="PTHR36930">
    <property type="entry name" value="METAL-SULFUR CLUSTER BIOSYNTHESIS PROTEINS YUAD-RELATED"/>
    <property type="match status" value="1"/>
</dbReference>
<dbReference type="PROSITE" id="PS51340">
    <property type="entry name" value="MOSC"/>
    <property type="match status" value="1"/>
</dbReference>
<dbReference type="GO" id="GO:0030170">
    <property type="term" value="F:pyridoxal phosphate binding"/>
    <property type="evidence" value="ECO:0007669"/>
    <property type="project" value="InterPro"/>
</dbReference>
<dbReference type="OrthoDB" id="581532at2"/>
<dbReference type="InterPro" id="IPR052716">
    <property type="entry name" value="MOSC_domain"/>
</dbReference>
<dbReference type="InterPro" id="IPR005303">
    <property type="entry name" value="MOCOS_middle"/>
</dbReference>
<dbReference type="EMBL" id="NTJD01000008">
    <property type="protein sequence ID" value="PCD76006.1"/>
    <property type="molecule type" value="Genomic_DNA"/>
</dbReference>
<reference evidence="2 3" key="1">
    <citation type="submission" date="2017-09" db="EMBL/GenBank/DDBJ databases">
        <title>A multilocus sequence analysis scheme for characterization of bacteria in the genus Thioclava.</title>
        <authorList>
            <person name="Liu Y."/>
            <person name="Shao Z."/>
        </authorList>
    </citation>
    <scope>NUCLEOTIDE SEQUENCE [LARGE SCALE GENOMIC DNA]</scope>
    <source>
        <strain evidence="2 3">CAU 1312</strain>
    </source>
</reference>
<evidence type="ECO:0000259" key="1">
    <source>
        <dbReference type="PROSITE" id="PS51340"/>
    </source>
</evidence>
<dbReference type="GO" id="GO:0030151">
    <property type="term" value="F:molybdenum ion binding"/>
    <property type="evidence" value="ECO:0007669"/>
    <property type="project" value="InterPro"/>
</dbReference>
<dbReference type="InterPro" id="IPR011037">
    <property type="entry name" value="Pyrv_Knase-like_insert_dom_sf"/>
</dbReference>
<dbReference type="Gene3D" id="2.40.33.20">
    <property type="entry name" value="PK beta-barrel domain-like"/>
    <property type="match status" value="1"/>
</dbReference>
<dbReference type="RefSeq" id="WP_096433993.1">
    <property type="nucleotide sequence ID" value="NZ_NTJD01000008.1"/>
</dbReference>
<dbReference type="GO" id="GO:0003824">
    <property type="term" value="F:catalytic activity"/>
    <property type="evidence" value="ECO:0007669"/>
    <property type="project" value="InterPro"/>
</dbReference>
<dbReference type="InterPro" id="IPR005302">
    <property type="entry name" value="MoCF_Sase_C"/>
</dbReference>
<evidence type="ECO:0000313" key="2">
    <source>
        <dbReference type="EMBL" id="PCD76006.1"/>
    </source>
</evidence>
<comment type="caution">
    <text evidence="2">The sequence shown here is derived from an EMBL/GenBank/DDBJ whole genome shotgun (WGS) entry which is preliminary data.</text>
</comment>
<accession>A0A2A4CPF7</accession>
<dbReference type="PANTHER" id="PTHR36930:SF1">
    <property type="entry name" value="MOSC DOMAIN-CONTAINING PROTEIN"/>
    <property type="match status" value="1"/>
</dbReference>
<organism evidence="2 3">
    <name type="scientific">Pseudothioclava arenosa</name>
    <dbReference type="NCBI Taxonomy" id="1795308"/>
    <lineage>
        <taxon>Bacteria</taxon>
        <taxon>Pseudomonadati</taxon>
        <taxon>Pseudomonadota</taxon>
        <taxon>Alphaproteobacteria</taxon>
        <taxon>Rhodobacterales</taxon>
        <taxon>Paracoccaceae</taxon>
        <taxon>Pseudothioclava</taxon>
    </lineage>
</organism>
<gene>
    <name evidence="2" type="ORF">CLN94_10975</name>
</gene>
<dbReference type="Pfam" id="PF03476">
    <property type="entry name" value="MOSC_N"/>
    <property type="match status" value="1"/>
</dbReference>
<sequence>MTGRIAHIIRHPIKSIGYEEIPAVSLTEGHCLPFDRVWAISHEAATFEGPLTEWAAKRNFVRGVAAPQLMAVTAKVTDEGLLLNHPGQWHVTLDPDRPEDQVKLIEWVRPFWPTNRPAPRAVERVAGTSLADMKQPYVSILSLASLAQLAETAGQPVSMHRFRGNLWVDGWAPGAERELIGKRLKIGDAILEIEMPITRCRATCANPETGAEDLETLDLLQSLWGNHQFGLYGRVVAGGDLFQGDAVEIL</sequence>
<dbReference type="SUPFAM" id="SSF50800">
    <property type="entry name" value="PK beta-barrel domain-like"/>
    <property type="match status" value="1"/>
</dbReference>
<protein>
    <submittedName>
        <fullName evidence="2">Molybdenum cofactor biosysynthesis protein</fullName>
    </submittedName>
</protein>